<dbReference type="AlphaFoldDB" id="A0A7R8WBX7"/>
<dbReference type="GO" id="GO:0046872">
    <property type="term" value="F:metal ion binding"/>
    <property type="evidence" value="ECO:0007669"/>
    <property type="project" value="UniProtKB-KW"/>
</dbReference>
<dbReference type="SMART" id="SM01260">
    <property type="entry name" value="LANC_like"/>
    <property type="match status" value="1"/>
</dbReference>
<reference evidence="2" key="1">
    <citation type="submission" date="2020-11" db="EMBL/GenBank/DDBJ databases">
        <authorList>
            <person name="Tran Van P."/>
        </authorList>
    </citation>
    <scope>NUCLEOTIDE SEQUENCE</scope>
</reference>
<keyword evidence="1" id="KW-0479">Metal-binding</keyword>
<dbReference type="Pfam" id="PF05147">
    <property type="entry name" value="LANC_like"/>
    <property type="match status" value="1"/>
</dbReference>
<accession>A0A7R8WBX7</accession>
<gene>
    <name evidence="2" type="ORF">CTOB1V02_LOCUS4247</name>
</gene>
<dbReference type="InterPro" id="IPR012341">
    <property type="entry name" value="6hp_glycosidase-like_sf"/>
</dbReference>
<proteinExistence type="predicted"/>
<sequence length="424" mass="48649">MMTPQENGPPRYIKNPWFNVLLGEHSTRSMKDLRYEISSLRLRASSFAPKPRRAAPRREDLCHHPQDKPTTHWASEMEVQPALSPLSSQAVYRRGNECCFLYTFPLQNINSWEPFRRKFEAIEEEIDLDYLMQTSRRLAYDMSIHSGIGGIIYMYYELNNITGDLNYLLTAARLADKQVTHRHMGRDRPSFLRGHVGFCAVALPVLAKAGELNEKKEQYLCDGVEQPRSEFFAWDPSTTVSNELMYGRAGYVWALLWLRQQQDIVNPREGGARRREWASEEDIRKGVALILDVGKQGARSKRAKELFNKNPPPLFWQWHAKCYLGMAHGMAGILAVLIMARKYLPSESDLRDFILPTVDCIVAQQFRSYNFPMYAGSRSDSLVQWCHGAPGITLLLLLAEKVSREILGMGYMTQALKCGEVRHL</sequence>
<dbReference type="PRINTS" id="PR01950">
    <property type="entry name" value="LANCSUPER"/>
</dbReference>
<dbReference type="PANTHER" id="PTHR12736:SF21">
    <property type="entry name" value="LANC-LIKE PROTEIN 2"/>
    <property type="match status" value="1"/>
</dbReference>
<feature type="binding site" evidence="1">
    <location>
        <position position="386"/>
    </location>
    <ligand>
        <name>Zn(2+)</name>
        <dbReference type="ChEBI" id="CHEBI:29105"/>
    </ligand>
</feature>
<evidence type="ECO:0000313" key="2">
    <source>
        <dbReference type="EMBL" id="CAD7226327.1"/>
    </source>
</evidence>
<dbReference type="SUPFAM" id="SSF158745">
    <property type="entry name" value="LanC-like"/>
    <property type="match status" value="1"/>
</dbReference>
<dbReference type="EMBL" id="OB660802">
    <property type="protein sequence ID" value="CAD7226327.1"/>
    <property type="molecule type" value="Genomic_DNA"/>
</dbReference>
<organism evidence="2">
    <name type="scientific">Cyprideis torosa</name>
    <dbReference type="NCBI Taxonomy" id="163714"/>
    <lineage>
        <taxon>Eukaryota</taxon>
        <taxon>Metazoa</taxon>
        <taxon>Ecdysozoa</taxon>
        <taxon>Arthropoda</taxon>
        <taxon>Crustacea</taxon>
        <taxon>Oligostraca</taxon>
        <taxon>Ostracoda</taxon>
        <taxon>Podocopa</taxon>
        <taxon>Podocopida</taxon>
        <taxon>Cytherocopina</taxon>
        <taxon>Cytheroidea</taxon>
        <taxon>Cytherideidae</taxon>
        <taxon>Cyprideis</taxon>
    </lineage>
</organism>
<dbReference type="GO" id="GO:0005975">
    <property type="term" value="P:carbohydrate metabolic process"/>
    <property type="evidence" value="ECO:0007669"/>
    <property type="project" value="InterPro"/>
</dbReference>
<dbReference type="GO" id="GO:0031179">
    <property type="term" value="P:peptide modification"/>
    <property type="evidence" value="ECO:0007669"/>
    <property type="project" value="InterPro"/>
</dbReference>
<dbReference type="PANTHER" id="PTHR12736">
    <property type="entry name" value="LANC-LIKE PROTEIN"/>
    <property type="match status" value="1"/>
</dbReference>
<keyword evidence="1" id="KW-0862">Zinc</keyword>
<name>A0A7R8WBX7_9CRUS</name>
<dbReference type="GO" id="GO:0005886">
    <property type="term" value="C:plasma membrane"/>
    <property type="evidence" value="ECO:0007669"/>
    <property type="project" value="TreeGrafter"/>
</dbReference>
<evidence type="ECO:0000256" key="1">
    <source>
        <dbReference type="PIRSR" id="PIRSR607822-1"/>
    </source>
</evidence>
<dbReference type="CDD" id="cd04794">
    <property type="entry name" value="euk_LANCL"/>
    <property type="match status" value="1"/>
</dbReference>
<dbReference type="InterPro" id="IPR007822">
    <property type="entry name" value="LANC-like"/>
</dbReference>
<dbReference type="OrthoDB" id="10257263at2759"/>
<protein>
    <submittedName>
        <fullName evidence="2">Uncharacterized protein</fullName>
    </submittedName>
</protein>
<dbReference type="Gene3D" id="1.50.10.10">
    <property type="match status" value="1"/>
</dbReference>